<evidence type="ECO:0000256" key="1">
    <source>
        <dbReference type="ARBA" id="ARBA00004123"/>
    </source>
</evidence>
<feature type="domain" description="HAT C-terminal dimerisation" evidence="6">
    <location>
        <begin position="178"/>
        <end position="241"/>
    </location>
</feature>
<reference evidence="7" key="1">
    <citation type="submission" date="2021-06" db="EMBL/GenBank/DDBJ databases">
        <authorList>
            <person name="Kallberg Y."/>
            <person name="Tangrot J."/>
            <person name="Rosling A."/>
        </authorList>
    </citation>
    <scope>NUCLEOTIDE SEQUENCE</scope>
    <source>
        <strain evidence="7">MA453B</strain>
    </source>
</reference>
<dbReference type="Pfam" id="PF05699">
    <property type="entry name" value="Dimer_Tnp_hAT"/>
    <property type="match status" value="1"/>
</dbReference>
<evidence type="ECO:0000256" key="2">
    <source>
        <dbReference type="ARBA" id="ARBA00022723"/>
    </source>
</evidence>
<comment type="caution">
    <text evidence="7">The sequence shown here is derived from an EMBL/GenBank/DDBJ whole genome shotgun (WGS) entry which is preliminary data.</text>
</comment>
<evidence type="ECO:0000256" key="3">
    <source>
        <dbReference type="ARBA" id="ARBA00022771"/>
    </source>
</evidence>
<keyword evidence="4" id="KW-0862">Zinc</keyword>
<evidence type="ECO:0000259" key="6">
    <source>
        <dbReference type="Pfam" id="PF05699"/>
    </source>
</evidence>
<dbReference type="GO" id="GO:0005634">
    <property type="term" value="C:nucleus"/>
    <property type="evidence" value="ECO:0007669"/>
    <property type="project" value="UniProtKB-SubCell"/>
</dbReference>
<protein>
    <submittedName>
        <fullName evidence="7">26173_t:CDS:1</fullName>
    </submittedName>
</protein>
<dbReference type="InterPro" id="IPR012337">
    <property type="entry name" value="RNaseH-like_sf"/>
</dbReference>
<dbReference type="SUPFAM" id="SSF53098">
    <property type="entry name" value="Ribonuclease H-like"/>
    <property type="match status" value="1"/>
</dbReference>
<dbReference type="GO" id="GO:0008270">
    <property type="term" value="F:zinc ion binding"/>
    <property type="evidence" value="ECO:0007669"/>
    <property type="project" value="UniProtKB-KW"/>
</dbReference>
<dbReference type="EMBL" id="CAJVPY010018539">
    <property type="protein sequence ID" value="CAG8767491.1"/>
    <property type="molecule type" value="Genomic_DNA"/>
</dbReference>
<dbReference type="PANTHER" id="PTHR46481:SF10">
    <property type="entry name" value="ZINC FINGER BED DOMAIN-CONTAINING PROTEIN 39"/>
    <property type="match status" value="1"/>
</dbReference>
<sequence length="256" mass="29645">MCHILKLVVKESLKEEEISSLQKKVYKIMKYLFNPLASSRLEVLELYCRISKIDPLRPILKIDTHDIELIALEQFCQLLKPFENAMLALSEERSNLISDAITLEHLYATLIKVSRYSENDVELFVENIQIKIISYGMKYTSKAVEIAKAIEKVRTVEINDNSMDDFLYPRRRIENKGIILWESLSKRFPILARMARNYLYIKPSSVSSERAFSRAGFTITSNRASISEEPVSSTILLHSWLIESQNKFSSLQDLPF</sequence>
<keyword evidence="5" id="KW-0539">Nucleus</keyword>
<evidence type="ECO:0000256" key="5">
    <source>
        <dbReference type="ARBA" id="ARBA00023242"/>
    </source>
</evidence>
<evidence type="ECO:0000313" key="7">
    <source>
        <dbReference type="EMBL" id="CAG8767491.1"/>
    </source>
</evidence>
<keyword evidence="3" id="KW-0863">Zinc-finger</keyword>
<dbReference type="GO" id="GO:0046983">
    <property type="term" value="F:protein dimerization activity"/>
    <property type="evidence" value="ECO:0007669"/>
    <property type="project" value="InterPro"/>
</dbReference>
<comment type="subcellular location">
    <subcellularLocation>
        <location evidence="1">Nucleus</location>
    </subcellularLocation>
</comment>
<gene>
    <name evidence="7" type="ORF">DERYTH_LOCUS18375</name>
</gene>
<dbReference type="AlphaFoldDB" id="A0A9N9J7L5"/>
<dbReference type="Proteomes" id="UP000789405">
    <property type="component" value="Unassembled WGS sequence"/>
</dbReference>
<accession>A0A9N9J7L5</accession>
<dbReference type="InterPro" id="IPR008906">
    <property type="entry name" value="HATC_C_dom"/>
</dbReference>
<evidence type="ECO:0000313" key="8">
    <source>
        <dbReference type="Proteomes" id="UP000789405"/>
    </source>
</evidence>
<dbReference type="PANTHER" id="PTHR46481">
    <property type="entry name" value="ZINC FINGER BED DOMAIN-CONTAINING PROTEIN 4"/>
    <property type="match status" value="1"/>
</dbReference>
<keyword evidence="2" id="KW-0479">Metal-binding</keyword>
<dbReference type="InterPro" id="IPR052035">
    <property type="entry name" value="ZnF_BED_domain_contain"/>
</dbReference>
<keyword evidence="8" id="KW-1185">Reference proteome</keyword>
<name>A0A9N9J7L5_9GLOM</name>
<proteinExistence type="predicted"/>
<evidence type="ECO:0000256" key="4">
    <source>
        <dbReference type="ARBA" id="ARBA00022833"/>
    </source>
</evidence>
<dbReference type="OrthoDB" id="3560146at2759"/>
<organism evidence="7 8">
    <name type="scientific">Dentiscutata erythropus</name>
    <dbReference type="NCBI Taxonomy" id="1348616"/>
    <lineage>
        <taxon>Eukaryota</taxon>
        <taxon>Fungi</taxon>
        <taxon>Fungi incertae sedis</taxon>
        <taxon>Mucoromycota</taxon>
        <taxon>Glomeromycotina</taxon>
        <taxon>Glomeromycetes</taxon>
        <taxon>Diversisporales</taxon>
        <taxon>Gigasporaceae</taxon>
        <taxon>Dentiscutata</taxon>
    </lineage>
</organism>